<dbReference type="InterPro" id="IPR016181">
    <property type="entry name" value="Acyl_CoA_acyltransferase"/>
</dbReference>
<reference evidence="2" key="1">
    <citation type="submission" date="2021-01" db="EMBL/GenBank/DDBJ databases">
        <title>Whole genome shotgun sequence of Dactylosporangium siamense NBRC 106093.</title>
        <authorList>
            <person name="Komaki H."/>
            <person name="Tamura T."/>
        </authorList>
    </citation>
    <scope>NUCLEOTIDE SEQUENCE</scope>
    <source>
        <strain evidence="2">NBRC 106093</strain>
    </source>
</reference>
<dbReference type="Proteomes" id="UP000660611">
    <property type="component" value="Unassembled WGS sequence"/>
</dbReference>
<keyword evidence="3" id="KW-1185">Reference proteome</keyword>
<evidence type="ECO:0000259" key="1">
    <source>
        <dbReference type="PROSITE" id="PS51186"/>
    </source>
</evidence>
<accession>A0A919PSZ0</accession>
<gene>
    <name evidence="2" type="ORF">Dsi01nite_076200</name>
</gene>
<dbReference type="SUPFAM" id="SSF55729">
    <property type="entry name" value="Acyl-CoA N-acyltransferases (Nat)"/>
    <property type="match status" value="1"/>
</dbReference>
<sequence>MIEGQARRATAADADELVRLRMVMFESMDGAAVEPGEWSREAARSLRERLPEPDARTAAFVVDRPGEPGRLAACAVGAIEVRLGSPSNPAGRIGYLYNVSTDDAHRRRGYSQACVTAVLDWFRHHGVARVQLHATDHGYELYRRLGFRDVDHASMVLAL</sequence>
<dbReference type="PROSITE" id="PS51186">
    <property type="entry name" value="GNAT"/>
    <property type="match status" value="1"/>
</dbReference>
<name>A0A919PSZ0_9ACTN</name>
<dbReference type="Pfam" id="PF00583">
    <property type="entry name" value="Acetyltransf_1"/>
    <property type="match status" value="1"/>
</dbReference>
<dbReference type="RefSeq" id="WP_203851258.1">
    <property type="nucleotide sequence ID" value="NZ_BAAAVW010000024.1"/>
</dbReference>
<dbReference type="AlphaFoldDB" id="A0A919PSZ0"/>
<protein>
    <recommendedName>
        <fullName evidence="1">N-acetyltransferase domain-containing protein</fullName>
    </recommendedName>
</protein>
<comment type="caution">
    <text evidence="2">The sequence shown here is derived from an EMBL/GenBank/DDBJ whole genome shotgun (WGS) entry which is preliminary data.</text>
</comment>
<feature type="domain" description="N-acetyltransferase" evidence="1">
    <location>
        <begin position="4"/>
        <end position="159"/>
    </location>
</feature>
<dbReference type="InterPro" id="IPR000182">
    <property type="entry name" value="GNAT_dom"/>
</dbReference>
<dbReference type="CDD" id="cd04301">
    <property type="entry name" value="NAT_SF"/>
    <property type="match status" value="1"/>
</dbReference>
<evidence type="ECO:0000313" key="3">
    <source>
        <dbReference type="Proteomes" id="UP000660611"/>
    </source>
</evidence>
<proteinExistence type="predicted"/>
<dbReference type="Gene3D" id="3.40.630.30">
    <property type="match status" value="1"/>
</dbReference>
<organism evidence="2 3">
    <name type="scientific">Dactylosporangium siamense</name>
    <dbReference type="NCBI Taxonomy" id="685454"/>
    <lineage>
        <taxon>Bacteria</taxon>
        <taxon>Bacillati</taxon>
        <taxon>Actinomycetota</taxon>
        <taxon>Actinomycetes</taxon>
        <taxon>Micromonosporales</taxon>
        <taxon>Micromonosporaceae</taxon>
        <taxon>Dactylosporangium</taxon>
    </lineage>
</organism>
<evidence type="ECO:0000313" key="2">
    <source>
        <dbReference type="EMBL" id="GIG49579.1"/>
    </source>
</evidence>
<dbReference type="GO" id="GO:0016747">
    <property type="term" value="F:acyltransferase activity, transferring groups other than amino-acyl groups"/>
    <property type="evidence" value="ECO:0007669"/>
    <property type="project" value="InterPro"/>
</dbReference>
<dbReference type="EMBL" id="BONQ01000122">
    <property type="protein sequence ID" value="GIG49579.1"/>
    <property type="molecule type" value="Genomic_DNA"/>
</dbReference>